<sequence>MTIYRLPVTFPLLLVSSSLLLSAPALAQTPLQQAMKAPTNGPVYSYDISYQTPKISAAGRVDPTRPVGKRVTVNRPAKSAWTKEFKEAVAEAEKNGDKDFWCSAMFESIPANARLISQTAATATYAFKPKLNMENKDDAKFTKNLTGTVTIDKENPAILSYRLTAPKSFKINLLARIKSFSLDLRCARAPDGRTYVKSSEVKVSGSALGKNFSENRLQKHSGLRRVSR</sequence>
<keyword evidence="3" id="KW-1185">Reference proteome</keyword>
<dbReference type="Proteomes" id="UP000663923">
    <property type="component" value="Chromosome"/>
</dbReference>
<evidence type="ECO:0008006" key="4">
    <source>
        <dbReference type="Google" id="ProtNLM"/>
    </source>
</evidence>
<feature type="chain" id="PRO_5045894794" description="Lipid/polyisoprenoid-binding YceI-like domain-containing protein" evidence="1">
    <location>
        <begin position="28"/>
        <end position="228"/>
    </location>
</feature>
<name>A0ABX7T3P7_9SPHN</name>
<gene>
    <name evidence="2" type="ORF">J4G78_16415</name>
</gene>
<dbReference type="EMBL" id="CP071794">
    <property type="protein sequence ID" value="QTD55751.1"/>
    <property type="molecule type" value="Genomic_DNA"/>
</dbReference>
<evidence type="ECO:0000256" key="1">
    <source>
        <dbReference type="SAM" id="SignalP"/>
    </source>
</evidence>
<proteinExistence type="predicted"/>
<feature type="signal peptide" evidence="1">
    <location>
        <begin position="1"/>
        <end position="27"/>
    </location>
</feature>
<keyword evidence="1" id="KW-0732">Signal</keyword>
<dbReference type="RefSeq" id="WP_207987575.1">
    <property type="nucleotide sequence ID" value="NZ_CP071794.1"/>
</dbReference>
<organism evidence="2 3">
    <name type="scientific">Parasphingorhabdus cellanae</name>
    <dbReference type="NCBI Taxonomy" id="2806553"/>
    <lineage>
        <taxon>Bacteria</taxon>
        <taxon>Pseudomonadati</taxon>
        <taxon>Pseudomonadota</taxon>
        <taxon>Alphaproteobacteria</taxon>
        <taxon>Sphingomonadales</taxon>
        <taxon>Sphingomonadaceae</taxon>
        <taxon>Parasphingorhabdus</taxon>
    </lineage>
</organism>
<evidence type="ECO:0000313" key="2">
    <source>
        <dbReference type="EMBL" id="QTD55751.1"/>
    </source>
</evidence>
<protein>
    <recommendedName>
        <fullName evidence="4">Lipid/polyisoprenoid-binding YceI-like domain-containing protein</fullName>
    </recommendedName>
</protein>
<accession>A0ABX7T3P7</accession>
<evidence type="ECO:0000313" key="3">
    <source>
        <dbReference type="Proteomes" id="UP000663923"/>
    </source>
</evidence>
<reference evidence="2 3" key="1">
    <citation type="submission" date="2021-03" db="EMBL/GenBank/DDBJ databases">
        <title>Complete genome of Parasphingorhabdus_sp.JHSY0214.</title>
        <authorList>
            <person name="Yoo J.H."/>
            <person name="Bae J.W."/>
        </authorList>
    </citation>
    <scope>NUCLEOTIDE SEQUENCE [LARGE SCALE GENOMIC DNA]</scope>
    <source>
        <strain evidence="2 3">JHSY0214</strain>
    </source>
</reference>